<name>A0ABT4E2W9_9BACL</name>
<accession>A0ABT4E2W9</accession>
<sequence length="284" mass="31578">MKQQTWMISFEEVQALVGQAGVAIADCRFWLSEPERGYAAYEEGHLPGAVYFNLDLDLSSPLGAHGGRHPLPSPEMLSDRLGERGIDRETTVIIYDDQGGAMASRLWWLLQYVGHRGIVKVLDGGYSDWAKLGYPISTEQPSPAGRIYEPHVRPDLVVHMKDVKERLGRPGVVLIDSREPARYAGESEPIDPKAGHIPGAVNHFWRNGVDEAAGRWKSLVSQREAWERLVKEADEIIVYCGSGVTACPNVLSLWQSGYPRAKLYAGSWSDWCSYEDNPVATGEK</sequence>
<evidence type="ECO:0000259" key="3">
    <source>
        <dbReference type="PROSITE" id="PS50206"/>
    </source>
</evidence>
<dbReference type="CDD" id="cd01448">
    <property type="entry name" value="TST_Repeat_1"/>
    <property type="match status" value="1"/>
</dbReference>
<dbReference type="PROSITE" id="PS50206">
    <property type="entry name" value="RHODANESE_3"/>
    <property type="match status" value="2"/>
</dbReference>
<keyword evidence="5" id="KW-1185">Reference proteome</keyword>
<evidence type="ECO:0000313" key="4">
    <source>
        <dbReference type="EMBL" id="MCY9522873.1"/>
    </source>
</evidence>
<proteinExistence type="predicted"/>
<feature type="domain" description="Rhodanese" evidence="3">
    <location>
        <begin position="168"/>
        <end position="280"/>
    </location>
</feature>
<dbReference type="InterPro" id="IPR001763">
    <property type="entry name" value="Rhodanese-like_dom"/>
</dbReference>
<dbReference type="Gene3D" id="3.40.250.10">
    <property type="entry name" value="Rhodanese-like domain"/>
    <property type="match status" value="2"/>
</dbReference>
<dbReference type="CDD" id="cd01449">
    <property type="entry name" value="TST_Repeat_2"/>
    <property type="match status" value="1"/>
</dbReference>
<organism evidence="4 5">
    <name type="scientific">Paenibacillus apiarius</name>
    <dbReference type="NCBI Taxonomy" id="46240"/>
    <lineage>
        <taxon>Bacteria</taxon>
        <taxon>Bacillati</taxon>
        <taxon>Bacillota</taxon>
        <taxon>Bacilli</taxon>
        <taxon>Bacillales</taxon>
        <taxon>Paenibacillaceae</taxon>
        <taxon>Paenibacillus</taxon>
    </lineage>
</organism>
<comment type="caution">
    <text evidence="4">The sequence shown here is derived from an EMBL/GenBank/DDBJ whole genome shotgun (WGS) entry which is preliminary data.</text>
</comment>
<dbReference type="PROSITE" id="PS00380">
    <property type="entry name" value="RHODANESE_1"/>
    <property type="match status" value="1"/>
</dbReference>
<dbReference type="SMART" id="SM00450">
    <property type="entry name" value="RHOD"/>
    <property type="match status" value="2"/>
</dbReference>
<evidence type="ECO:0000256" key="1">
    <source>
        <dbReference type="ARBA" id="ARBA00022679"/>
    </source>
</evidence>
<dbReference type="InterPro" id="IPR036873">
    <property type="entry name" value="Rhodanese-like_dom_sf"/>
</dbReference>
<dbReference type="InterPro" id="IPR045078">
    <property type="entry name" value="TST/MPST-like"/>
</dbReference>
<reference evidence="4 5" key="1">
    <citation type="submission" date="2022-05" db="EMBL/GenBank/DDBJ databases">
        <title>Genome Sequencing of Bee-Associated Microbes.</title>
        <authorList>
            <person name="Dunlap C."/>
        </authorList>
    </citation>
    <scope>NUCLEOTIDE SEQUENCE [LARGE SCALE GENOMIC DNA]</scope>
    <source>
        <strain evidence="4 5">NRRL NRS-1438</strain>
    </source>
</reference>
<dbReference type="RefSeq" id="WP_087434134.1">
    <property type="nucleotide sequence ID" value="NZ_JAMDLV010000048.1"/>
</dbReference>
<keyword evidence="1" id="KW-0808">Transferase</keyword>
<dbReference type="EMBL" id="JAMDLW010000055">
    <property type="protein sequence ID" value="MCY9522873.1"/>
    <property type="molecule type" value="Genomic_DNA"/>
</dbReference>
<gene>
    <name evidence="4" type="ORF">M5X09_24965</name>
</gene>
<dbReference type="PANTHER" id="PTHR11364:SF27">
    <property type="entry name" value="SULFURTRANSFERASE"/>
    <property type="match status" value="1"/>
</dbReference>
<keyword evidence="2" id="KW-0677">Repeat</keyword>
<dbReference type="Proteomes" id="UP001207626">
    <property type="component" value="Unassembled WGS sequence"/>
</dbReference>
<evidence type="ECO:0000313" key="5">
    <source>
        <dbReference type="Proteomes" id="UP001207626"/>
    </source>
</evidence>
<feature type="domain" description="Rhodanese" evidence="3">
    <location>
        <begin position="18"/>
        <end position="138"/>
    </location>
</feature>
<dbReference type="Pfam" id="PF00581">
    <property type="entry name" value="Rhodanese"/>
    <property type="match status" value="2"/>
</dbReference>
<protein>
    <submittedName>
        <fullName evidence="4">Sulfurtransferase</fullName>
    </submittedName>
</protein>
<dbReference type="SUPFAM" id="SSF52821">
    <property type="entry name" value="Rhodanese/Cell cycle control phosphatase"/>
    <property type="match status" value="2"/>
</dbReference>
<dbReference type="PANTHER" id="PTHR11364">
    <property type="entry name" value="THIOSULFATE SULFERTANSFERASE"/>
    <property type="match status" value="1"/>
</dbReference>
<dbReference type="InterPro" id="IPR001307">
    <property type="entry name" value="Thiosulphate_STrfase_CS"/>
</dbReference>
<evidence type="ECO:0000256" key="2">
    <source>
        <dbReference type="ARBA" id="ARBA00022737"/>
    </source>
</evidence>